<protein>
    <submittedName>
        <fullName evidence="2">YibE/F family protein</fullName>
    </submittedName>
</protein>
<name>A0ABY7WWU3_9LACO</name>
<dbReference type="PIRSF" id="PIRSF031503">
    <property type="entry name" value="UCP031503_mp"/>
    <property type="match status" value="1"/>
</dbReference>
<reference evidence="2 3" key="1">
    <citation type="submission" date="2023-02" db="EMBL/GenBank/DDBJ databases">
        <title>Genome sequence of Lacticaseibacillus sp. KACC 23028.</title>
        <authorList>
            <person name="Kim S."/>
            <person name="Heo J."/>
            <person name="Kwon S.-W."/>
        </authorList>
    </citation>
    <scope>NUCLEOTIDE SEQUENCE [LARGE SCALE GENOMIC DNA]</scope>
    <source>
        <strain evidence="2 3">KACC 23028</strain>
    </source>
</reference>
<keyword evidence="1" id="KW-0472">Membrane</keyword>
<dbReference type="Pfam" id="PF07907">
    <property type="entry name" value="YibE_F"/>
    <property type="match status" value="1"/>
</dbReference>
<keyword evidence="1" id="KW-1133">Transmembrane helix</keyword>
<keyword evidence="1" id="KW-0812">Transmembrane</keyword>
<organism evidence="2 3">
    <name type="scientific">Lacticaseibacillus pabuli</name>
    <dbReference type="NCBI Taxonomy" id="3025672"/>
    <lineage>
        <taxon>Bacteria</taxon>
        <taxon>Bacillati</taxon>
        <taxon>Bacillota</taxon>
        <taxon>Bacilli</taxon>
        <taxon>Lactobacillales</taxon>
        <taxon>Lactobacillaceae</taxon>
        <taxon>Lacticaseibacillus</taxon>
    </lineage>
</organism>
<gene>
    <name evidence="2" type="ORF">PQ472_04045</name>
</gene>
<feature type="transmembrane region" description="Helical" evidence="1">
    <location>
        <begin position="214"/>
        <end position="235"/>
    </location>
</feature>
<dbReference type="PANTHER" id="PTHR41771">
    <property type="entry name" value="MEMBRANE PROTEIN-RELATED"/>
    <property type="match status" value="1"/>
</dbReference>
<evidence type="ECO:0000313" key="2">
    <source>
        <dbReference type="EMBL" id="WDF83422.1"/>
    </source>
</evidence>
<sequence>MSAMFALILTLFILMILVGGKQGISSFMALALNTLVILISVVLMSGGFSPLIIALIAGGLILATTIFMGTGESEVAGVAFISSLFVMALLAVVILMSLRYSATGGFGTEDGEDLEGMGTAISVSMVQIGAAAGLLGTLGAIAEAATAVAAGTFELDTRRDHAGILQMGREIIGTALNTLFFGFFGGFCGLFIWFVQLHYSMMVILNNKIFVSELLDVLFSVIAVILTVPVTIFVASKRWDSRRKEG</sequence>
<dbReference type="InterPro" id="IPR012507">
    <property type="entry name" value="YibE_F"/>
</dbReference>
<accession>A0ABY7WWU3</accession>
<feature type="transmembrane region" description="Helical" evidence="1">
    <location>
        <begin position="30"/>
        <end position="63"/>
    </location>
</feature>
<feature type="transmembrane region" description="Helical" evidence="1">
    <location>
        <begin position="171"/>
        <end position="194"/>
    </location>
</feature>
<dbReference type="InterPro" id="IPR014564">
    <property type="entry name" value="UCP031503_TM"/>
</dbReference>
<evidence type="ECO:0000256" key="1">
    <source>
        <dbReference type="SAM" id="Phobius"/>
    </source>
</evidence>
<feature type="transmembrane region" description="Helical" evidence="1">
    <location>
        <begin position="120"/>
        <end position="150"/>
    </location>
</feature>
<evidence type="ECO:0000313" key="3">
    <source>
        <dbReference type="Proteomes" id="UP001220377"/>
    </source>
</evidence>
<dbReference type="EMBL" id="CP117884">
    <property type="protein sequence ID" value="WDF83422.1"/>
    <property type="molecule type" value="Genomic_DNA"/>
</dbReference>
<keyword evidence="3" id="KW-1185">Reference proteome</keyword>
<dbReference type="RefSeq" id="WP_274261585.1">
    <property type="nucleotide sequence ID" value="NZ_CP117884.1"/>
</dbReference>
<dbReference type="Proteomes" id="UP001220377">
    <property type="component" value="Chromosome"/>
</dbReference>
<dbReference type="PANTHER" id="PTHR41771:SF1">
    <property type="entry name" value="MEMBRANE PROTEIN"/>
    <property type="match status" value="1"/>
</dbReference>
<proteinExistence type="predicted"/>
<feature type="transmembrane region" description="Helical" evidence="1">
    <location>
        <begin position="75"/>
        <end position="100"/>
    </location>
</feature>